<name>A0A9P5XS56_9AGAR</name>
<accession>A0A9P5XS56</accession>
<protein>
    <submittedName>
        <fullName evidence="2">Uncharacterized protein</fullName>
    </submittedName>
</protein>
<reference evidence="2" key="1">
    <citation type="submission" date="2020-11" db="EMBL/GenBank/DDBJ databases">
        <authorList>
            <consortium name="DOE Joint Genome Institute"/>
            <person name="Ahrendt S."/>
            <person name="Riley R."/>
            <person name="Andreopoulos W."/>
            <person name="Labutti K."/>
            <person name="Pangilinan J."/>
            <person name="Ruiz-Duenas F.J."/>
            <person name="Barrasa J.M."/>
            <person name="Sanchez-Garcia M."/>
            <person name="Camarero S."/>
            <person name="Miyauchi S."/>
            <person name="Serrano A."/>
            <person name="Linde D."/>
            <person name="Babiker R."/>
            <person name="Drula E."/>
            <person name="Ayuso-Fernandez I."/>
            <person name="Pacheco R."/>
            <person name="Padilla G."/>
            <person name="Ferreira P."/>
            <person name="Barriuso J."/>
            <person name="Kellner H."/>
            <person name="Castanera R."/>
            <person name="Alfaro M."/>
            <person name="Ramirez L."/>
            <person name="Pisabarro A.G."/>
            <person name="Kuo A."/>
            <person name="Tritt A."/>
            <person name="Lipzen A."/>
            <person name="He G."/>
            <person name="Yan M."/>
            <person name="Ng V."/>
            <person name="Cullen D."/>
            <person name="Martin F."/>
            <person name="Rosso M.-N."/>
            <person name="Henrissat B."/>
            <person name="Hibbett D."/>
            <person name="Martinez A.T."/>
            <person name="Grigoriev I.V."/>
        </authorList>
    </citation>
    <scope>NUCLEOTIDE SEQUENCE</scope>
    <source>
        <strain evidence="2">MF-IS2</strain>
    </source>
</reference>
<evidence type="ECO:0000313" key="3">
    <source>
        <dbReference type="Proteomes" id="UP000807342"/>
    </source>
</evidence>
<keyword evidence="3" id="KW-1185">Reference proteome</keyword>
<organism evidence="2 3">
    <name type="scientific">Macrolepiota fuliginosa MF-IS2</name>
    <dbReference type="NCBI Taxonomy" id="1400762"/>
    <lineage>
        <taxon>Eukaryota</taxon>
        <taxon>Fungi</taxon>
        <taxon>Dikarya</taxon>
        <taxon>Basidiomycota</taxon>
        <taxon>Agaricomycotina</taxon>
        <taxon>Agaricomycetes</taxon>
        <taxon>Agaricomycetidae</taxon>
        <taxon>Agaricales</taxon>
        <taxon>Agaricineae</taxon>
        <taxon>Agaricaceae</taxon>
        <taxon>Macrolepiota</taxon>
    </lineage>
</organism>
<evidence type="ECO:0000256" key="1">
    <source>
        <dbReference type="SAM" id="SignalP"/>
    </source>
</evidence>
<dbReference type="AlphaFoldDB" id="A0A9P5XS56"/>
<comment type="caution">
    <text evidence="2">The sequence shown here is derived from an EMBL/GenBank/DDBJ whole genome shotgun (WGS) entry which is preliminary data.</text>
</comment>
<gene>
    <name evidence="2" type="ORF">P691DRAFT_754266</name>
</gene>
<sequence length="116" mass="12985">MSKLVGALFLFVPIADIRCAASFLLAASEEGSRHAFERATFGMEKIIFAISPAHTPDFWRTPKAVTVSGPRDWSIGLDGEEHIRLNQSYRLITAHIYEHYLIAPMRGSGSPNNKRR</sequence>
<feature type="chain" id="PRO_5040196907" evidence="1">
    <location>
        <begin position="23"/>
        <end position="116"/>
    </location>
</feature>
<evidence type="ECO:0000313" key="2">
    <source>
        <dbReference type="EMBL" id="KAF9454700.1"/>
    </source>
</evidence>
<dbReference type="Proteomes" id="UP000807342">
    <property type="component" value="Unassembled WGS sequence"/>
</dbReference>
<dbReference type="EMBL" id="MU151052">
    <property type="protein sequence ID" value="KAF9454700.1"/>
    <property type="molecule type" value="Genomic_DNA"/>
</dbReference>
<feature type="signal peptide" evidence="1">
    <location>
        <begin position="1"/>
        <end position="22"/>
    </location>
</feature>
<proteinExistence type="predicted"/>
<keyword evidence="1" id="KW-0732">Signal</keyword>